<dbReference type="Gene3D" id="6.10.140.2220">
    <property type="match status" value="1"/>
</dbReference>
<dbReference type="EMBL" id="JAQQBR010001835">
    <property type="protein sequence ID" value="KAK0161383.1"/>
    <property type="molecule type" value="Genomic_DNA"/>
</dbReference>
<dbReference type="Pfam" id="PF04194">
    <property type="entry name" value="PDCD2_C"/>
    <property type="match status" value="1"/>
</dbReference>
<sequence>MDQIDMGFVEECEPWKLESRFFPNKVGGKPAWLDLKDLPSAKYVECKSCKNPCIFLCQIYAPYENNENAFHRTIFIFICKNDDCCKPNENGNLQVLRSQLSRDNKFYPFEPPNEQENWRPDINSTKFTKVCQVCGLLGPNHCGKCKLVNYCCRQHQIIDWKAGHDKKCSTDNINNDSSTTATKNTLQSILFPEYELIIESDVSNTKNDKSDVNKEEEEMKKYEKLLENGEAGTLQTCDNVNDDLLKMAAGDEDKVFIKFQNTIRDDPDQVLRYNRGGVPLYITSKNEPNNIPNCEKCNGERQFEFQIMPQLLNYLNLPANVKSLDWGTLLVFTCKNSCNIESGYCSEYIWKQDIL</sequence>
<dbReference type="InterPro" id="IPR007320">
    <property type="entry name" value="PDCD2_C"/>
</dbReference>
<dbReference type="Proteomes" id="UP001168972">
    <property type="component" value="Unassembled WGS sequence"/>
</dbReference>
<keyword evidence="1" id="KW-0479">Metal-binding</keyword>
<keyword evidence="5" id="KW-0175">Coiled coil</keyword>
<dbReference type="PROSITE" id="PS01360">
    <property type="entry name" value="ZF_MYND_1"/>
    <property type="match status" value="1"/>
</dbReference>
<gene>
    <name evidence="7" type="ORF">PV327_009859</name>
</gene>
<dbReference type="GO" id="GO:0005737">
    <property type="term" value="C:cytoplasm"/>
    <property type="evidence" value="ECO:0007669"/>
    <property type="project" value="InterPro"/>
</dbReference>
<feature type="coiled-coil region" evidence="5">
    <location>
        <begin position="205"/>
        <end position="232"/>
    </location>
</feature>
<feature type="domain" description="MYND-type" evidence="6">
    <location>
        <begin position="131"/>
        <end position="168"/>
    </location>
</feature>
<dbReference type="PROSITE" id="PS50865">
    <property type="entry name" value="ZF_MYND_2"/>
    <property type="match status" value="1"/>
</dbReference>
<accession>A0AA39F1V0</accession>
<keyword evidence="2 4" id="KW-0863">Zinc-finger</keyword>
<dbReference type="PANTHER" id="PTHR12298">
    <property type="entry name" value="PCDC2 PROGRAMMED CELL DEATH PROTEIN 2 -RELATED"/>
    <property type="match status" value="1"/>
</dbReference>
<protein>
    <recommendedName>
        <fullName evidence="6">MYND-type domain-containing protein</fullName>
    </recommendedName>
</protein>
<dbReference type="Pfam" id="PF01753">
    <property type="entry name" value="zf-MYND"/>
    <property type="match status" value="1"/>
</dbReference>
<name>A0AA39F1V0_MICHY</name>
<dbReference type="PANTHER" id="PTHR12298:SF4">
    <property type="entry name" value="PROGRAMMED CELL DEATH PROTEIN 2"/>
    <property type="match status" value="1"/>
</dbReference>
<evidence type="ECO:0000256" key="2">
    <source>
        <dbReference type="ARBA" id="ARBA00022771"/>
    </source>
</evidence>
<reference evidence="7" key="2">
    <citation type="submission" date="2023-03" db="EMBL/GenBank/DDBJ databases">
        <authorList>
            <person name="Inwood S.N."/>
            <person name="Skelly J.G."/>
            <person name="Guhlin J."/>
            <person name="Harrop T.W.R."/>
            <person name="Goldson S.G."/>
            <person name="Dearden P.K."/>
        </authorList>
    </citation>
    <scope>NUCLEOTIDE SEQUENCE</scope>
    <source>
        <strain evidence="7">Lincoln</strain>
        <tissue evidence="7">Whole body</tissue>
    </source>
</reference>
<evidence type="ECO:0000256" key="4">
    <source>
        <dbReference type="PROSITE-ProRule" id="PRU00134"/>
    </source>
</evidence>
<keyword evidence="3" id="KW-0862">Zinc</keyword>
<dbReference type="AlphaFoldDB" id="A0AA39F1V0"/>
<evidence type="ECO:0000256" key="5">
    <source>
        <dbReference type="SAM" id="Coils"/>
    </source>
</evidence>
<dbReference type="GO" id="GO:0005634">
    <property type="term" value="C:nucleus"/>
    <property type="evidence" value="ECO:0007669"/>
    <property type="project" value="TreeGrafter"/>
</dbReference>
<keyword evidence="8" id="KW-1185">Reference proteome</keyword>
<evidence type="ECO:0000313" key="8">
    <source>
        <dbReference type="Proteomes" id="UP001168972"/>
    </source>
</evidence>
<evidence type="ECO:0000313" key="7">
    <source>
        <dbReference type="EMBL" id="KAK0161383.1"/>
    </source>
</evidence>
<dbReference type="GO" id="GO:0008270">
    <property type="term" value="F:zinc ion binding"/>
    <property type="evidence" value="ECO:0007669"/>
    <property type="project" value="UniProtKB-KW"/>
</dbReference>
<comment type="caution">
    <text evidence="7">The sequence shown here is derived from an EMBL/GenBank/DDBJ whole genome shotgun (WGS) entry which is preliminary data.</text>
</comment>
<organism evidence="7 8">
    <name type="scientific">Microctonus hyperodae</name>
    <name type="common">Parasitoid wasp</name>
    <dbReference type="NCBI Taxonomy" id="165561"/>
    <lineage>
        <taxon>Eukaryota</taxon>
        <taxon>Metazoa</taxon>
        <taxon>Ecdysozoa</taxon>
        <taxon>Arthropoda</taxon>
        <taxon>Hexapoda</taxon>
        <taxon>Insecta</taxon>
        <taxon>Pterygota</taxon>
        <taxon>Neoptera</taxon>
        <taxon>Endopterygota</taxon>
        <taxon>Hymenoptera</taxon>
        <taxon>Apocrita</taxon>
        <taxon>Ichneumonoidea</taxon>
        <taxon>Braconidae</taxon>
        <taxon>Euphorinae</taxon>
        <taxon>Microctonus</taxon>
    </lineage>
</organism>
<dbReference type="InterPro" id="IPR002893">
    <property type="entry name" value="Znf_MYND"/>
</dbReference>
<proteinExistence type="predicted"/>
<dbReference type="SUPFAM" id="SSF144232">
    <property type="entry name" value="HIT/MYND zinc finger-like"/>
    <property type="match status" value="1"/>
</dbReference>
<evidence type="ECO:0000259" key="6">
    <source>
        <dbReference type="PROSITE" id="PS50865"/>
    </source>
</evidence>
<evidence type="ECO:0000256" key="1">
    <source>
        <dbReference type="ARBA" id="ARBA00022723"/>
    </source>
</evidence>
<reference evidence="7" key="1">
    <citation type="journal article" date="2023" name="bioRxiv">
        <title>Scaffold-level genome assemblies of two parasitoid biocontrol wasps reveal the parthenogenesis mechanism and an associated novel virus.</title>
        <authorList>
            <person name="Inwood S."/>
            <person name="Skelly J."/>
            <person name="Guhlin J."/>
            <person name="Harrop T."/>
            <person name="Goldson S."/>
            <person name="Dearden P."/>
        </authorList>
    </citation>
    <scope>NUCLEOTIDE SEQUENCE</scope>
    <source>
        <strain evidence="7">Lincoln</strain>
        <tissue evidence="7">Whole body</tissue>
    </source>
</reference>
<evidence type="ECO:0000256" key="3">
    <source>
        <dbReference type="ARBA" id="ARBA00022833"/>
    </source>
</evidence>